<accession>A0A4E0RK43</accession>
<feature type="region of interest" description="Disordered" evidence="4">
    <location>
        <begin position="674"/>
        <end position="697"/>
    </location>
</feature>
<evidence type="ECO:0000256" key="1">
    <source>
        <dbReference type="ARBA" id="ARBA00006663"/>
    </source>
</evidence>
<dbReference type="GO" id="GO:0005929">
    <property type="term" value="C:cilium"/>
    <property type="evidence" value="ECO:0007669"/>
    <property type="project" value="TreeGrafter"/>
</dbReference>
<evidence type="ECO:0008006" key="7">
    <source>
        <dbReference type="Google" id="ProtNLM"/>
    </source>
</evidence>
<dbReference type="GO" id="GO:0044782">
    <property type="term" value="P:cilium organization"/>
    <property type="evidence" value="ECO:0007669"/>
    <property type="project" value="TreeGrafter"/>
</dbReference>
<keyword evidence="6" id="KW-1185">Reference proteome</keyword>
<dbReference type="InterPro" id="IPR019579">
    <property type="entry name" value="FAM161A/B"/>
</dbReference>
<organism evidence="5 6">
    <name type="scientific">Fasciola hepatica</name>
    <name type="common">Liver fluke</name>
    <dbReference type="NCBI Taxonomy" id="6192"/>
    <lineage>
        <taxon>Eukaryota</taxon>
        <taxon>Metazoa</taxon>
        <taxon>Spiralia</taxon>
        <taxon>Lophotrochozoa</taxon>
        <taxon>Platyhelminthes</taxon>
        <taxon>Trematoda</taxon>
        <taxon>Digenea</taxon>
        <taxon>Plagiorchiida</taxon>
        <taxon>Echinostomata</taxon>
        <taxon>Echinostomatoidea</taxon>
        <taxon>Fasciolidae</taxon>
        <taxon>Fasciola</taxon>
    </lineage>
</organism>
<reference evidence="5" key="1">
    <citation type="submission" date="2019-03" db="EMBL/GenBank/DDBJ databases">
        <title>Improved annotation for the trematode Fasciola hepatica.</title>
        <authorList>
            <person name="Choi Y.-J."/>
            <person name="Martin J."/>
            <person name="Mitreva M."/>
        </authorList>
    </citation>
    <scope>NUCLEOTIDE SEQUENCE [LARGE SCALE GENOMIC DNA]</scope>
</reference>
<evidence type="ECO:0000313" key="6">
    <source>
        <dbReference type="Proteomes" id="UP000230066"/>
    </source>
</evidence>
<feature type="compositionally biased region" description="Polar residues" evidence="4">
    <location>
        <begin position="489"/>
        <end position="504"/>
    </location>
</feature>
<dbReference type="Proteomes" id="UP000230066">
    <property type="component" value="Unassembled WGS sequence"/>
</dbReference>
<evidence type="ECO:0000256" key="2">
    <source>
        <dbReference type="ARBA" id="ARBA00023054"/>
    </source>
</evidence>
<dbReference type="GO" id="GO:0005856">
    <property type="term" value="C:cytoskeleton"/>
    <property type="evidence" value="ECO:0007669"/>
    <property type="project" value="UniProtKB-ARBA"/>
</dbReference>
<proteinExistence type="inferred from homology"/>
<dbReference type="AlphaFoldDB" id="A0A4E0RK43"/>
<name>A0A4E0RK43_FASHE</name>
<comment type="similarity">
    <text evidence="1">Belongs to the FAM161 family.</text>
</comment>
<feature type="region of interest" description="Disordered" evidence="4">
    <location>
        <begin position="397"/>
        <end position="434"/>
    </location>
</feature>
<sequence length="708" mass="81639">MGLTKYNVSLDGGFEKETETLAGMSANARTTLQHILSISDGDLSETAKILDTILSETQLKIKKLTEEDELTDEDFYRRLSHLRSEHKDTLDIIERLYMKSTNTTKSLTIKAADEKYQIISGNNDSEVCDSFETTLCKPQVIVEQRHSKTTGASEFEGAFLQELQRKTPGLSVSYTEGKGFYSENEQKLTSDRYVQRLDLTELDNGKSDNDMENTENSTWRHHITVPKPFKMCEREEQQRQSDWKSRSMQNLLAENEDEERRGIGKQQASQFRAKPIPAHVYLPLYEQLMEQQAKRREAMRAHSKQVLKATEKPFQFTIRERLKKERGELVDKAEAHRRSVSLMRQSSSADQRKSAKDRHWDTLDLPDHLYENRMERIHEDQLLREVKRKLRAQRLLQSASLPAGMEERERRAAKRRADRENRQKKLGLDPDVELQQRFAKPFRAKPAPDFKQVHWKTDKSLRRLWRPPPEPTRPIPFNLHTSKRCINANGASEKNRFTGSTSADDSLDGKRHSSSRKPALKTGDFRRSLAEMPSPAKAYASMLRENHIRQSMEKARLEAKKTEELEQARRSKQAEVSRLMRSSACYLGDQVVSPKELVTAVTESRKRELMKEDSARQAEYKRELEEMHKRVASQPLLITRQSQAIARQRAENQFANTLRQAGLNPQELIVTAREESGRTSVEQSGKNKLHEAYDPSNQFGDGECAGII</sequence>
<gene>
    <name evidence="5" type="ORF">D915_001435</name>
</gene>
<dbReference type="InterPro" id="IPR051655">
    <property type="entry name" value="FAM161"/>
</dbReference>
<dbReference type="EMBL" id="JXXN02000334">
    <property type="protein sequence ID" value="THD27753.1"/>
    <property type="molecule type" value="Genomic_DNA"/>
</dbReference>
<keyword evidence="2 3" id="KW-0175">Coiled coil</keyword>
<evidence type="ECO:0000313" key="5">
    <source>
        <dbReference type="EMBL" id="THD27753.1"/>
    </source>
</evidence>
<feature type="region of interest" description="Disordered" evidence="4">
    <location>
        <begin position="461"/>
        <end position="528"/>
    </location>
</feature>
<dbReference type="PANTHER" id="PTHR21501:SF1">
    <property type="entry name" value="PROTEIN FAM-161"/>
    <property type="match status" value="1"/>
</dbReference>
<dbReference type="Pfam" id="PF10595">
    <property type="entry name" value="FAM161A_B"/>
    <property type="match status" value="1"/>
</dbReference>
<feature type="coiled-coil region" evidence="3">
    <location>
        <begin position="554"/>
        <end position="582"/>
    </location>
</feature>
<evidence type="ECO:0000256" key="4">
    <source>
        <dbReference type="SAM" id="MobiDB-lite"/>
    </source>
</evidence>
<protein>
    <recommendedName>
        <fullName evidence="7">Protein FAM161A</fullName>
    </recommendedName>
</protein>
<evidence type="ECO:0000256" key="3">
    <source>
        <dbReference type="SAM" id="Coils"/>
    </source>
</evidence>
<comment type="caution">
    <text evidence="5">The sequence shown here is derived from an EMBL/GenBank/DDBJ whole genome shotgun (WGS) entry which is preliminary data.</text>
</comment>
<feature type="compositionally biased region" description="Basic and acidic residues" evidence="4">
    <location>
        <begin position="405"/>
        <end position="428"/>
    </location>
</feature>
<dbReference type="PANTHER" id="PTHR21501">
    <property type="entry name" value="PROTEIN FAM-161"/>
    <property type="match status" value="1"/>
</dbReference>